<dbReference type="InterPro" id="IPR042099">
    <property type="entry name" value="ANL_N_sf"/>
</dbReference>
<dbReference type="PANTHER" id="PTHR36932">
    <property type="entry name" value="CAPSULAR POLYSACCHARIDE BIOSYNTHESIS PROTEIN"/>
    <property type="match status" value="1"/>
</dbReference>
<organism evidence="1 2">
    <name type="scientific">Vibrio spartinae</name>
    <dbReference type="NCBI Taxonomy" id="1918945"/>
    <lineage>
        <taxon>Bacteria</taxon>
        <taxon>Pseudomonadati</taxon>
        <taxon>Pseudomonadota</taxon>
        <taxon>Gammaproteobacteria</taxon>
        <taxon>Vibrionales</taxon>
        <taxon>Vibrionaceae</taxon>
        <taxon>Vibrio</taxon>
    </lineage>
</organism>
<dbReference type="RefSeq" id="WP_182288030.1">
    <property type="nucleotide sequence ID" value="NZ_CP046268.1"/>
</dbReference>
<keyword evidence="2" id="KW-1185">Reference proteome</keyword>
<keyword evidence="1" id="KW-0436">Ligase</keyword>
<name>A0ABX6QUP1_9VIBR</name>
<accession>A0ABX6QUP1</accession>
<dbReference type="EC" id="6.2.1.30" evidence="1"/>
<dbReference type="Gene3D" id="3.40.50.12780">
    <property type="entry name" value="N-terminal domain of ligase-like"/>
    <property type="match status" value="1"/>
</dbReference>
<proteinExistence type="predicted"/>
<evidence type="ECO:0000313" key="2">
    <source>
        <dbReference type="Proteomes" id="UP000515264"/>
    </source>
</evidence>
<dbReference type="InterPro" id="IPR053158">
    <property type="entry name" value="CapK_Type1_Caps_Biosynth"/>
</dbReference>
<evidence type="ECO:0000313" key="1">
    <source>
        <dbReference type="EMBL" id="QMV12963.1"/>
    </source>
</evidence>
<dbReference type="SUPFAM" id="SSF56801">
    <property type="entry name" value="Acetyl-CoA synthetase-like"/>
    <property type="match status" value="1"/>
</dbReference>
<dbReference type="EMBL" id="CP046268">
    <property type="protein sequence ID" value="QMV12963.1"/>
    <property type="molecule type" value="Genomic_DNA"/>
</dbReference>
<sequence length="457" mass="53315">MIKRDSCILKSLDFGFSHFPLNIVKGFSSAFIAYPIAEKLEKREVRNKVSELKRYYSLPFDERKQLCQKKLYDTLCYAKHNVPYYKDLFHSINFEPDKIRKDINYIQEVPFLTKDIIREQGERLLSVPLNQIRHHECKTGGSTGLSCFIYYDQSAADYSAAVTLFSRDSVGNKKYNSELHFACQFPGEVQPDWPVREDFKCFAMNRSNIFFSSLDDVGLANILKTLQLKKPHLIHAHPSTIYALACYVDRIYGKKRLFSIFESSGELLEPYMKEKIESVLCCDVINRYGLAELGVMAYQYQKRADMFVYDSEGYPENLKQVNGDSELIFTGFRNRLMPLIRYKTGDLARVESRKDGFYLTNVVGRIHDVVCLNGIEYPTHHIQDVLDHRVGGIQEFQIDVRTKLPILRLVLEADMTQEIVLSKIEYYWPEVFQVKFVRHDDFIRVGNRAKFRHVVEK</sequence>
<dbReference type="GO" id="GO:0047475">
    <property type="term" value="F:phenylacetate-CoA ligase activity"/>
    <property type="evidence" value="ECO:0007669"/>
    <property type="project" value="UniProtKB-EC"/>
</dbReference>
<protein>
    <submittedName>
        <fullName evidence="1">Phenylacetate-coenzyme A ligase</fullName>
        <ecNumber evidence="1">6.2.1.30</ecNumber>
    </submittedName>
</protein>
<dbReference type="PANTHER" id="PTHR36932:SF1">
    <property type="entry name" value="CAPSULAR POLYSACCHARIDE BIOSYNTHESIS PROTEIN"/>
    <property type="match status" value="1"/>
</dbReference>
<dbReference type="Proteomes" id="UP000515264">
    <property type="component" value="Chromosome 1"/>
</dbReference>
<reference evidence="1 2" key="1">
    <citation type="journal article" date="2020" name="J. Nat. Prod.">
        <title>Genomics-Metabolomics Profiling Disclosed Marine Vibrio spartinae 3.6 as a Producer of a New Branched Side Chain Prodigiosin.</title>
        <authorList>
            <person name="Vitale G.A."/>
            <person name="Sciarretta M."/>
            <person name="Palma Esposito F."/>
            <person name="January G.G."/>
            <person name="Giaccio M."/>
            <person name="Bunk B."/>
            <person name="Sproer C."/>
            <person name="Bajerski F."/>
            <person name="Power D."/>
            <person name="Festa C."/>
            <person name="Monti M.C."/>
            <person name="D'Auria M.V."/>
            <person name="de Pascale D."/>
        </authorList>
    </citation>
    <scope>NUCLEOTIDE SEQUENCE [LARGE SCALE GENOMIC DNA]</scope>
    <source>
        <strain evidence="1 2">3.6</strain>
    </source>
</reference>
<gene>
    <name evidence="1" type="primary">paaK_1</name>
    <name evidence="1" type="ORF">Vspart_00166</name>
</gene>